<feature type="domain" description="Enoyl-CoA hydratase/isomerase" evidence="4">
    <location>
        <begin position="29"/>
        <end position="352"/>
    </location>
</feature>
<proteinExistence type="predicted"/>
<organism evidence="5 6">
    <name type="scientific">Chelatococcus daeguensis</name>
    <dbReference type="NCBI Taxonomy" id="444444"/>
    <lineage>
        <taxon>Bacteria</taxon>
        <taxon>Pseudomonadati</taxon>
        <taxon>Pseudomonadota</taxon>
        <taxon>Alphaproteobacteria</taxon>
        <taxon>Hyphomicrobiales</taxon>
        <taxon>Chelatococcaceae</taxon>
        <taxon>Chelatococcus</taxon>
    </lineage>
</organism>
<dbReference type="PANTHER" id="PTHR43176:SF3">
    <property type="entry name" value="3-HYDROXYISOBUTYRYL-COA HYDROLASE, MITOCHONDRIAL"/>
    <property type="match status" value="1"/>
</dbReference>
<evidence type="ECO:0000256" key="3">
    <source>
        <dbReference type="ARBA" id="ARBA00022801"/>
    </source>
</evidence>
<evidence type="ECO:0000259" key="4">
    <source>
        <dbReference type="Pfam" id="PF16113"/>
    </source>
</evidence>
<dbReference type="CDD" id="cd06558">
    <property type="entry name" value="crotonase-like"/>
    <property type="match status" value="1"/>
</dbReference>
<dbReference type="PANTHER" id="PTHR43176">
    <property type="entry name" value="3-HYDROXYISOBUTYRYL-COA HYDROLASE-RELATED"/>
    <property type="match status" value="1"/>
</dbReference>
<name>A0AAC9JU22_9HYPH</name>
<comment type="catalytic activity">
    <reaction evidence="1">
        <text>3-hydroxy-2-methylpropanoyl-CoA + H2O = 3-hydroxy-2-methylpropanoate + CoA + H(+)</text>
        <dbReference type="Rhea" id="RHEA:20888"/>
        <dbReference type="ChEBI" id="CHEBI:11805"/>
        <dbReference type="ChEBI" id="CHEBI:15377"/>
        <dbReference type="ChEBI" id="CHEBI:15378"/>
        <dbReference type="ChEBI" id="CHEBI:57287"/>
        <dbReference type="ChEBI" id="CHEBI:57340"/>
        <dbReference type="EC" id="3.1.2.4"/>
    </reaction>
</comment>
<evidence type="ECO:0000313" key="5">
    <source>
        <dbReference type="EMBL" id="APF37292.1"/>
    </source>
</evidence>
<dbReference type="KEGG" id="cdq:BOQ54_08075"/>
<evidence type="ECO:0000256" key="2">
    <source>
        <dbReference type="ARBA" id="ARBA00011915"/>
    </source>
</evidence>
<dbReference type="AlphaFoldDB" id="A0AAC9JU22"/>
<gene>
    <name evidence="5" type="ORF">BOQ54_08075</name>
</gene>
<dbReference type="SUPFAM" id="SSF52096">
    <property type="entry name" value="ClpP/crotonase"/>
    <property type="match status" value="1"/>
</dbReference>
<dbReference type="InterPro" id="IPR032259">
    <property type="entry name" value="HIBYL-CoA-H"/>
</dbReference>
<accession>A0AAC9JU22</accession>
<dbReference type="EMBL" id="CP018095">
    <property type="protein sequence ID" value="APF37292.1"/>
    <property type="molecule type" value="Genomic_DNA"/>
</dbReference>
<dbReference type="GO" id="GO:0006574">
    <property type="term" value="P:L-valine catabolic process"/>
    <property type="evidence" value="ECO:0007669"/>
    <property type="project" value="TreeGrafter"/>
</dbReference>
<dbReference type="NCBIfam" id="NF004127">
    <property type="entry name" value="PRK05617.1"/>
    <property type="match status" value="1"/>
</dbReference>
<dbReference type="GO" id="GO:0003860">
    <property type="term" value="F:3-hydroxyisobutyryl-CoA hydrolase activity"/>
    <property type="evidence" value="ECO:0007669"/>
    <property type="project" value="UniProtKB-EC"/>
</dbReference>
<evidence type="ECO:0000256" key="1">
    <source>
        <dbReference type="ARBA" id="ARBA00001709"/>
    </source>
</evidence>
<protein>
    <recommendedName>
        <fullName evidence="2">3-hydroxyisobutyryl-CoA hydrolase</fullName>
        <ecNumber evidence="2">3.1.2.4</ecNumber>
    </recommendedName>
</protein>
<evidence type="ECO:0000313" key="6">
    <source>
        <dbReference type="Proteomes" id="UP000182703"/>
    </source>
</evidence>
<sequence length="363" mass="38460">MQDLEGGDDVQSDQAAEAEILCERRGAAGVVTLNRPKALNALTLGMVRAMRAALDAWEKDPAVTRVVVTGAGGRAFCAGGDIRRLHDLGREGRIDEARTFWGEEYKLNARIKSYTKPYVALIDGIVMGGGVGLSLHGSHRVASEKLMFAMPEVGIGFFPDVGATYALPRLPGAAGTYLAVTGERIGLADACALGIATHAVASSAMGQVLDDLCAGGDIAAVLAAHAVDPGAPPLAGERAMIDRCFAGADIPDILNRLLSETGQSSENAGRLAALMRTKSPTSMAIAREQMRRGASLTFAEAMRLEYRIVSRIAEGHDFYEGVRAVIVDKDQAPKWRPQRVEEVTSEAIAAYFAPLPEGDLAID</sequence>
<dbReference type="Gene3D" id="3.90.226.10">
    <property type="entry name" value="2-enoyl-CoA Hydratase, Chain A, domain 1"/>
    <property type="match status" value="1"/>
</dbReference>
<reference evidence="5 6" key="1">
    <citation type="submission" date="2016-11" db="EMBL/GenBank/DDBJ databases">
        <title>Complete genome sequence of the aerobically denitrifying bacterium Chelatococcus daeguensis TAD1.</title>
        <authorList>
            <person name="Yang Y."/>
            <person name="Huang S."/>
            <person name="Lin E."/>
        </authorList>
    </citation>
    <scope>NUCLEOTIDE SEQUENCE [LARGE SCALE GENOMIC DNA]</scope>
    <source>
        <strain evidence="5 6">TAD1</strain>
    </source>
</reference>
<keyword evidence="6" id="KW-1185">Reference proteome</keyword>
<dbReference type="Proteomes" id="UP000182703">
    <property type="component" value="Chromosome"/>
</dbReference>
<keyword evidence="3 5" id="KW-0378">Hydrolase</keyword>
<dbReference type="EC" id="3.1.2.4" evidence="2"/>
<dbReference type="InterPro" id="IPR029045">
    <property type="entry name" value="ClpP/crotonase-like_dom_sf"/>
</dbReference>
<dbReference type="Pfam" id="PF16113">
    <property type="entry name" value="ECH_2"/>
    <property type="match status" value="1"/>
</dbReference>
<dbReference type="InterPro" id="IPR045004">
    <property type="entry name" value="ECH_dom"/>
</dbReference>